<dbReference type="RefSeq" id="WP_090897033.1">
    <property type="nucleotide sequence ID" value="NZ_FNYO01000005.1"/>
</dbReference>
<dbReference type="PANTHER" id="PTHR44051">
    <property type="entry name" value="GLUTATHIONE S-TRANSFERASE-RELATED"/>
    <property type="match status" value="1"/>
</dbReference>
<sequence>MTVLYIASGACSLAAHSLVHELDLPIRIESVALRTPDSPIHAVNPLGRVPALQLDDGTVLTENSALLPYLADLRPEAGLFAPVGSLERAQIQSWIGYLTSEVHVGGFRPLNRPERYSADEGAHPGIRAQAAEQLHQALAHIERHLNGRQWLVDERYSIADAYLGVFAGWLPRLGERFADLAQIARVGAAFRARPAVRQALATEGLL</sequence>
<dbReference type="SFLD" id="SFLDG00358">
    <property type="entry name" value="Main_(cytGST)"/>
    <property type="match status" value="1"/>
</dbReference>
<evidence type="ECO:0000313" key="4">
    <source>
        <dbReference type="Proteomes" id="UP000199005"/>
    </source>
</evidence>
<dbReference type="Pfam" id="PF13410">
    <property type="entry name" value="GST_C_2"/>
    <property type="match status" value="1"/>
</dbReference>
<dbReference type="CDD" id="cd03188">
    <property type="entry name" value="GST_C_Beta"/>
    <property type="match status" value="1"/>
</dbReference>
<dbReference type="GO" id="GO:0016740">
    <property type="term" value="F:transferase activity"/>
    <property type="evidence" value="ECO:0007669"/>
    <property type="project" value="UniProtKB-KW"/>
</dbReference>
<feature type="domain" description="GST C-terminal" evidence="2">
    <location>
        <begin position="84"/>
        <end position="206"/>
    </location>
</feature>
<evidence type="ECO:0000313" key="3">
    <source>
        <dbReference type="EMBL" id="SEI46057.1"/>
    </source>
</evidence>
<protein>
    <submittedName>
        <fullName evidence="3">Glutathione S-transferase</fullName>
    </submittedName>
</protein>
<dbReference type="InterPro" id="IPR036249">
    <property type="entry name" value="Thioredoxin-like_sf"/>
</dbReference>
<name>A0A1H6R0S4_9GAMM</name>
<feature type="domain" description="GST N-terminal" evidence="1">
    <location>
        <begin position="1"/>
        <end position="78"/>
    </location>
</feature>
<accession>A0A1H6R0S4</accession>
<gene>
    <name evidence="3" type="ORF">SAMN04244579_00586</name>
</gene>
<dbReference type="SFLD" id="SFLDG01150">
    <property type="entry name" value="Main.1:_Beta-like"/>
    <property type="match status" value="1"/>
</dbReference>
<evidence type="ECO:0000259" key="1">
    <source>
        <dbReference type="PROSITE" id="PS50404"/>
    </source>
</evidence>
<dbReference type="SUPFAM" id="SSF47616">
    <property type="entry name" value="GST C-terminal domain-like"/>
    <property type="match status" value="1"/>
</dbReference>
<organism evidence="3 4">
    <name type="scientific">Azotobacter beijerinckii</name>
    <dbReference type="NCBI Taxonomy" id="170623"/>
    <lineage>
        <taxon>Bacteria</taxon>
        <taxon>Pseudomonadati</taxon>
        <taxon>Pseudomonadota</taxon>
        <taxon>Gammaproteobacteria</taxon>
        <taxon>Pseudomonadales</taxon>
        <taxon>Pseudomonadaceae</taxon>
        <taxon>Azotobacter</taxon>
    </lineage>
</organism>
<dbReference type="InterPro" id="IPR010987">
    <property type="entry name" value="Glutathione-S-Trfase_C-like"/>
</dbReference>
<dbReference type="EMBL" id="FNYO01000005">
    <property type="protein sequence ID" value="SEI46057.1"/>
    <property type="molecule type" value="Genomic_DNA"/>
</dbReference>
<dbReference type="CDD" id="cd03057">
    <property type="entry name" value="GST_N_Beta"/>
    <property type="match status" value="1"/>
</dbReference>
<dbReference type="Gene3D" id="1.20.1050.10">
    <property type="match status" value="1"/>
</dbReference>
<dbReference type="InterPro" id="IPR036282">
    <property type="entry name" value="Glutathione-S-Trfase_C_sf"/>
</dbReference>
<dbReference type="InterPro" id="IPR040079">
    <property type="entry name" value="Glutathione_S-Trfase"/>
</dbReference>
<keyword evidence="3" id="KW-0808">Transferase</keyword>
<dbReference type="Proteomes" id="UP000199005">
    <property type="component" value="Unassembled WGS sequence"/>
</dbReference>
<dbReference type="AlphaFoldDB" id="A0A1H6R0S4"/>
<dbReference type="PANTHER" id="PTHR44051:SF8">
    <property type="entry name" value="GLUTATHIONE S-TRANSFERASE GSTA"/>
    <property type="match status" value="1"/>
</dbReference>
<proteinExistence type="predicted"/>
<dbReference type="SFLD" id="SFLDS00019">
    <property type="entry name" value="Glutathione_Transferase_(cytos"/>
    <property type="match status" value="1"/>
</dbReference>
<dbReference type="InterPro" id="IPR004045">
    <property type="entry name" value="Glutathione_S-Trfase_N"/>
</dbReference>
<evidence type="ECO:0000259" key="2">
    <source>
        <dbReference type="PROSITE" id="PS50405"/>
    </source>
</evidence>
<dbReference type="PROSITE" id="PS50405">
    <property type="entry name" value="GST_CTER"/>
    <property type="match status" value="1"/>
</dbReference>
<dbReference type="PROSITE" id="PS50404">
    <property type="entry name" value="GST_NTER"/>
    <property type="match status" value="1"/>
</dbReference>
<reference evidence="3 4" key="1">
    <citation type="submission" date="2016-10" db="EMBL/GenBank/DDBJ databases">
        <authorList>
            <person name="de Groot N.N."/>
        </authorList>
    </citation>
    <scope>NUCLEOTIDE SEQUENCE [LARGE SCALE GENOMIC DNA]</scope>
    <source>
        <strain evidence="3 4">DSM 1041</strain>
    </source>
</reference>
<dbReference type="Pfam" id="PF13409">
    <property type="entry name" value="GST_N_2"/>
    <property type="match status" value="1"/>
</dbReference>
<dbReference type="SUPFAM" id="SSF52833">
    <property type="entry name" value="Thioredoxin-like"/>
    <property type="match status" value="1"/>
</dbReference>
<dbReference type="Gene3D" id="3.40.30.10">
    <property type="entry name" value="Glutaredoxin"/>
    <property type="match status" value="1"/>
</dbReference>
<dbReference type="STRING" id="170623.SAMN04244579_00586"/>